<dbReference type="GO" id="GO:0006355">
    <property type="term" value="P:regulation of DNA-templated transcription"/>
    <property type="evidence" value="ECO:0007669"/>
    <property type="project" value="InterPro"/>
</dbReference>
<dbReference type="CDD" id="cd00383">
    <property type="entry name" value="trans_reg_C"/>
    <property type="match status" value="1"/>
</dbReference>
<evidence type="ECO:0000256" key="5">
    <source>
        <dbReference type="ARBA" id="ARBA00023015"/>
    </source>
</evidence>
<dbReference type="InterPro" id="IPR001789">
    <property type="entry name" value="Sig_transdc_resp-reg_receiver"/>
</dbReference>
<feature type="domain" description="Response regulatory" evidence="10">
    <location>
        <begin position="5"/>
        <end position="118"/>
    </location>
</feature>
<dbReference type="PROSITE" id="PS51755">
    <property type="entry name" value="OMPR_PHOB"/>
    <property type="match status" value="1"/>
</dbReference>
<evidence type="ECO:0000256" key="7">
    <source>
        <dbReference type="ARBA" id="ARBA00023163"/>
    </source>
</evidence>
<evidence type="ECO:0000259" key="10">
    <source>
        <dbReference type="PROSITE" id="PS50110"/>
    </source>
</evidence>
<dbReference type="InterPro" id="IPR001867">
    <property type="entry name" value="OmpR/PhoB-type_DNA-bd"/>
</dbReference>
<keyword evidence="7" id="KW-0804">Transcription</keyword>
<dbReference type="Gene3D" id="3.40.50.2300">
    <property type="match status" value="1"/>
</dbReference>
<dbReference type="PANTHER" id="PTHR48111:SF4">
    <property type="entry name" value="DNA-BINDING DUAL TRANSCRIPTIONAL REGULATOR OMPR"/>
    <property type="match status" value="1"/>
</dbReference>
<dbReference type="InterPro" id="IPR016032">
    <property type="entry name" value="Sig_transdc_resp-reg_C-effctor"/>
</dbReference>
<dbReference type="PANTHER" id="PTHR48111">
    <property type="entry name" value="REGULATOR OF RPOS"/>
    <property type="match status" value="1"/>
</dbReference>
<keyword evidence="13" id="KW-1185">Reference proteome</keyword>
<dbReference type="InterPro" id="IPR039420">
    <property type="entry name" value="WalR-like"/>
</dbReference>
<dbReference type="InterPro" id="IPR036388">
    <property type="entry name" value="WH-like_DNA-bd_sf"/>
</dbReference>
<evidence type="ECO:0000256" key="2">
    <source>
        <dbReference type="ARBA" id="ARBA00022490"/>
    </source>
</evidence>
<name>A0A4R1BF93_9PROT</name>
<evidence type="ECO:0000256" key="4">
    <source>
        <dbReference type="ARBA" id="ARBA00023012"/>
    </source>
</evidence>
<dbReference type="SMART" id="SM00862">
    <property type="entry name" value="Trans_reg_C"/>
    <property type="match status" value="1"/>
</dbReference>
<dbReference type="Pfam" id="PF00072">
    <property type="entry name" value="Response_reg"/>
    <property type="match status" value="1"/>
</dbReference>
<dbReference type="SUPFAM" id="SSF46894">
    <property type="entry name" value="C-terminal effector domain of the bipartite response regulators"/>
    <property type="match status" value="1"/>
</dbReference>
<dbReference type="FunFam" id="3.40.50.2300:FF:000001">
    <property type="entry name" value="DNA-binding response regulator PhoB"/>
    <property type="match status" value="1"/>
</dbReference>
<dbReference type="AlphaFoldDB" id="A0A4R1BF93"/>
<proteinExistence type="predicted"/>
<dbReference type="SMART" id="SM00448">
    <property type="entry name" value="REC"/>
    <property type="match status" value="1"/>
</dbReference>
<feature type="modified residue" description="4-aspartylphosphate" evidence="8">
    <location>
        <position position="54"/>
    </location>
</feature>
<keyword evidence="6 9" id="KW-0238">DNA-binding</keyword>
<keyword evidence="2" id="KW-0963">Cytoplasm</keyword>
<dbReference type="InterPro" id="IPR011006">
    <property type="entry name" value="CheY-like_superfamily"/>
</dbReference>
<evidence type="ECO:0000256" key="1">
    <source>
        <dbReference type="ARBA" id="ARBA00004496"/>
    </source>
</evidence>
<feature type="domain" description="OmpR/PhoB-type" evidence="11">
    <location>
        <begin position="133"/>
        <end position="233"/>
    </location>
</feature>
<dbReference type="Gene3D" id="1.10.10.10">
    <property type="entry name" value="Winged helix-like DNA-binding domain superfamily/Winged helix DNA-binding domain"/>
    <property type="match status" value="1"/>
</dbReference>
<dbReference type="Proteomes" id="UP000295443">
    <property type="component" value="Unassembled WGS sequence"/>
</dbReference>
<dbReference type="EMBL" id="SJZB01000022">
    <property type="protein sequence ID" value="TCJ15819.1"/>
    <property type="molecule type" value="Genomic_DNA"/>
</dbReference>
<gene>
    <name evidence="12" type="ORF">EZJ19_06305</name>
</gene>
<keyword evidence="4" id="KW-0902">Two-component regulatory system</keyword>
<evidence type="ECO:0000256" key="3">
    <source>
        <dbReference type="ARBA" id="ARBA00022553"/>
    </source>
</evidence>
<comment type="caution">
    <text evidence="12">The sequence shown here is derived from an EMBL/GenBank/DDBJ whole genome shotgun (WGS) entry which is preliminary data.</text>
</comment>
<organism evidence="12 13">
    <name type="scientific">Parasulfuritortus cantonensis</name>
    <dbReference type="NCBI Taxonomy" id="2528202"/>
    <lineage>
        <taxon>Bacteria</taxon>
        <taxon>Pseudomonadati</taxon>
        <taxon>Pseudomonadota</taxon>
        <taxon>Betaproteobacteria</taxon>
        <taxon>Nitrosomonadales</taxon>
        <taxon>Thiobacillaceae</taxon>
        <taxon>Parasulfuritortus</taxon>
    </lineage>
</organism>
<keyword evidence="5" id="KW-0805">Transcription regulation</keyword>
<sequence>MKQDHILVVDDDTELRSLLGEYLGQAGFRVTAAADGRQMARALDSARFDLVILDVMLPDEDGLSLCRRLRAGSRIPILMLTARGDEVDRIIGLEMGADDYLPKPFNPRELLARVKSILRRAGCLPENLADEDVRRFRFQDWTLDTQTRQMLSPAGVVVDLSGAEYKLLRVLLEHANRVLSRDQILEFTQGREASAFDRAIDVQIGRLRRKLGDDPREPRLIKTVRNEGYVLAVPVVRQ</sequence>
<dbReference type="RefSeq" id="WP_131445659.1">
    <property type="nucleotide sequence ID" value="NZ_SJZB01000022.1"/>
</dbReference>
<dbReference type="GO" id="GO:0005829">
    <property type="term" value="C:cytosol"/>
    <property type="evidence" value="ECO:0007669"/>
    <property type="project" value="TreeGrafter"/>
</dbReference>
<dbReference type="GO" id="GO:0032993">
    <property type="term" value="C:protein-DNA complex"/>
    <property type="evidence" value="ECO:0007669"/>
    <property type="project" value="TreeGrafter"/>
</dbReference>
<dbReference type="PROSITE" id="PS50110">
    <property type="entry name" value="RESPONSE_REGULATORY"/>
    <property type="match status" value="1"/>
</dbReference>
<dbReference type="SUPFAM" id="SSF52172">
    <property type="entry name" value="CheY-like"/>
    <property type="match status" value="1"/>
</dbReference>
<reference evidence="12 13" key="1">
    <citation type="submission" date="2019-03" db="EMBL/GenBank/DDBJ databases">
        <title>Genome sequence of Thiobacillaceae bacterium LSR1, a sulfur-oxidizing bacterium isolated from freshwater sediment.</title>
        <authorList>
            <person name="Li S."/>
        </authorList>
    </citation>
    <scope>NUCLEOTIDE SEQUENCE [LARGE SCALE GENOMIC DNA]</scope>
    <source>
        <strain evidence="12 13">LSR1</strain>
    </source>
</reference>
<evidence type="ECO:0000259" key="11">
    <source>
        <dbReference type="PROSITE" id="PS51755"/>
    </source>
</evidence>
<dbReference type="OrthoDB" id="165980at2"/>
<dbReference type="Pfam" id="PF00486">
    <property type="entry name" value="Trans_reg_C"/>
    <property type="match status" value="1"/>
</dbReference>
<keyword evidence="3 8" id="KW-0597">Phosphoprotein</keyword>
<evidence type="ECO:0000256" key="8">
    <source>
        <dbReference type="PROSITE-ProRule" id="PRU00169"/>
    </source>
</evidence>
<accession>A0A4R1BF93</accession>
<evidence type="ECO:0000313" key="12">
    <source>
        <dbReference type="EMBL" id="TCJ15819.1"/>
    </source>
</evidence>
<feature type="DNA-binding region" description="OmpR/PhoB-type" evidence="9">
    <location>
        <begin position="133"/>
        <end position="233"/>
    </location>
</feature>
<dbReference type="Gene3D" id="6.10.250.690">
    <property type="match status" value="1"/>
</dbReference>
<dbReference type="GO" id="GO:0000976">
    <property type="term" value="F:transcription cis-regulatory region binding"/>
    <property type="evidence" value="ECO:0007669"/>
    <property type="project" value="TreeGrafter"/>
</dbReference>
<protein>
    <submittedName>
        <fullName evidence="12">Response regulator</fullName>
    </submittedName>
</protein>
<evidence type="ECO:0000256" key="6">
    <source>
        <dbReference type="ARBA" id="ARBA00023125"/>
    </source>
</evidence>
<evidence type="ECO:0000256" key="9">
    <source>
        <dbReference type="PROSITE-ProRule" id="PRU01091"/>
    </source>
</evidence>
<dbReference type="GO" id="GO:0000156">
    <property type="term" value="F:phosphorelay response regulator activity"/>
    <property type="evidence" value="ECO:0007669"/>
    <property type="project" value="TreeGrafter"/>
</dbReference>
<evidence type="ECO:0000313" key="13">
    <source>
        <dbReference type="Proteomes" id="UP000295443"/>
    </source>
</evidence>
<comment type="subcellular location">
    <subcellularLocation>
        <location evidence="1">Cytoplasm</location>
    </subcellularLocation>
</comment>
<dbReference type="FunFam" id="1.10.10.10:FF:000099">
    <property type="entry name" value="Two-component system response regulator TorR"/>
    <property type="match status" value="1"/>
</dbReference>